<organism evidence="1">
    <name type="scientific">marine metagenome</name>
    <dbReference type="NCBI Taxonomy" id="408172"/>
    <lineage>
        <taxon>unclassified sequences</taxon>
        <taxon>metagenomes</taxon>
        <taxon>ecological metagenomes</taxon>
    </lineage>
</organism>
<proteinExistence type="predicted"/>
<feature type="non-terminal residue" evidence="1">
    <location>
        <position position="198"/>
    </location>
</feature>
<accession>A0A382L2G1</accession>
<dbReference type="SUPFAM" id="SSF51197">
    <property type="entry name" value="Clavaminate synthase-like"/>
    <property type="match status" value="1"/>
</dbReference>
<dbReference type="EMBL" id="UINC01083403">
    <property type="protein sequence ID" value="SVC29071.1"/>
    <property type="molecule type" value="Genomic_DNA"/>
</dbReference>
<reference evidence="1" key="1">
    <citation type="submission" date="2018-05" db="EMBL/GenBank/DDBJ databases">
        <authorList>
            <person name="Lanie J.A."/>
            <person name="Ng W.-L."/>
            <person name="Kazmierczak K.M."/>
            <person name="Andrzejewski T.M."/>
            <person name="Davidsen T.M."/>
            <person name="Wayne K.J."/>
            <person name="Tettelin H."/>
            <person name="Glass J.I."/>
            <person name="Rusch D."/>
            <person name="Podicherti R."/>
            <person name="Tsui H.-C.T."/>
            <person name="Winkler M.E."/>
        </authorList>
    </citation>
    <scope>NUCLEOTIDE SEQUENCE</scope>
</reference>
<sequence>MNRVEVKTFAPRAFETICDLSSGEEHIAGDLHWGDGFIINFNVGADQDWQEPSAEAPGWHKDGDWFRHFLDSPEQGLLSIVLWSDIDPRSGRTFIAPDSLGPIARYLEQFPEGLRPVDARFGEQIKHCQQFGEVTGRVGDVLLIHPYMLHAGSRNPSGRARFITNPPVSFVEPMQFHQAAGNYTLVEQAVLHALDVDE</sequence>
<gene>
    <name evidence="1" type="ORF">METZ01_LOCUS281925</name>
</gene>
<protein>
    <recommendedName>
        <fullName evidence="2">Phytanoyl-CoA dioxygenase</fullName>
    </recommendedName>
</protein>
<evidence type="ECO:0008006" key="2">
    <source>
        <dbReference type="Google" id="ProtNLM"/>
    </source>
</evidence>
<name>A0A382L2G1_9ZZZZ</name>
<evidence type="ECO:0000313" key="1">
    <source>
        <dbReference type="EMBL" id="SVC29071.1"/>
    </source>
</evidence>
<dbReference type="AlphaFoldDB" id="A0A382L2G1"/>
<dbReference type="Gene3D" id="2.60.120.620">
    <property type="entry name" value="q2cbj1_9rhob like domain"/>
    <property type="match status" value="1"/>
</dbReference>